<keyword evidence="1" id="KW-0732">Signal</keyword>
<sequence length="96" mass="10043">MRTMTTAAACAGLLLTMGIGTAATASASSRPAPDTIAQLEAEGYHVQVNGPRASPLSYCSVTDVHGLRNSNVDDDGKIIDQNLHTTVYVDIACQNH</sequence>
<accession>A0A7I7XAI6</accession>
<reference evidence="2 3" key="1">
    <citation type="journal article" date="2019" name="Emerg. Microbes Infect.">
        <title>Comprehensive subspecies identification of 175 nontuberculous mycobacteria species based on 7547 genomic profiles.</title>
        <authorList>
            <person name="Matsumoto Y."/>
            <person name="Kinjo T."/>
            <person name="Motooka D."/>
            <person name="Nabeya D."/>
            <person name="Jung N."/>
            <person name="Uechi K."/>
            <person name="Horii T."/>
            <person name="Iida T."/>
            <person name="Fujita J."/>
            <person name="Nakamura S."/>
        </authorList>
    </citation>
    <scope>NUCLEOTIDE SEQUENCE [LARGE SCALE GENOMIC DNA]</scope>
    <source>
        <strain evidence="2 3">JCM 13574</strain>
    </source>
</reference>
<keyword evidence="3" id="KW-1185">Reference proteome</keyword>
<protein>
    <recommendedName>
        <fullName evidence="4">DUF732 domain-containing protein</fullName>
    </recommendedName>
</protein>
<feature type="signal peptide" evidence="1">
    <location>
        <begin position="1"/>
        <end position="22"/>
    </location>
</feature>
<evidence type="ECO:0008006" key="4">
    <source>
        <dbReference type="Google" id="ProtNLM"/>
    </source>
</evidence>
<evidence type="ECO:0000313" key="2">
    <source>
        <dbReference type="EMBL" id="BBZ25917.1"/>
    </source>
</evidence>
<organism evidence="2 3">
    <name type="scientific">Mycolicibacterium madagascariense</name>
    <dbReference type="NCBI Taxonomy" id="212765"/>
    <lineage>
        <taxon>Bacteria</taxon>
        <taxon>Bacillati</taxon>
        <taxon>Actinomycetota</taxon>
        <taxon>Actinomycetes</taxon>
        <taxon>Mycobacteriales</taxon>
        <taxon>Mycobacteriaceae</taxon>
        <taxon>Mycolicibacterium</taxon>
    </lineage>
</organism>
<gene>
    <name evidence="2" type="ORF">MMAD_02120</name>
</gene>
<evidence type="ECO:0000313" key="3">
    <source>
        <dbReference type="Proteomes" id="UP000466517"/>
    </source>
</evidence>
<dbReference type="KEGG" id="mmag:MMAD_02120"/>
<dbReference type="AlphaFoldDB" id="A0A7I7XAI6"/>
<dbReference type="EMBL" id="AP022610">
    <property type="protein sequence ID" value="BBZ25917.1"/>
    <property type="molecule type" value="Genomic_DNA"/>
</dbReference>
<dbReference type="RefSeq" id="WP_246240151.1">
    <property type="nucleotide sequence ID" value="NZ_AP022610.1"/>
</dbReference>
<evidence type="ECO:0000256" key="1">
    <source>
        <dbReference type="SAM" id="SignalP"/>
    </source>
</evidence>
<dbReference type="Proteomes" id="UP000466517">
    <property type="component" value="Chromosome"/>
</dbReference>
<name>A0A7I7XAI6_9MYCO</name>
<proteinExistence type="predicted"/>
<feature type="chain" id="PRO_5039653704" description="DUF732 domain-containing protein" evidence="1">
    <location>
        <begin position="23"/>
        <end position="96"/>
    </location>
</feature>